<evidence type="ECO:0000259" key="7">
    <source>
        <dbReference type="PROSITE" id="PS50850"/>
    </source>
</evidence>
<comment type="caution">
    <text evidence="8">The sequence shown here is derived from an EMBL/GenBank/DDBJ whole genome shotgun (WGS) entry which is preliminary data.</text>
</comment>
<accession>A0ABN3D2A9</accession>
<evidence type="ECO:0000256" key="2">
    <source>
        <dbReference type="ARBA" id="ARBA00022448"/>
    </source>
</evidence>
<feature type="transmembrane region" description="Helical" evidence="6">
    <location>
        <begin position="345"/>
        <end position="363"/>
    </location>
</feature>
<evidence type="ECO:0000313" key="8">
    <source>
        <dbReference type="EMBL" id="GAA2215961.1"/>
    </source>
</evidence>
<dbReference type="PROSITE" id="PS50850">
    <property type="entry name" value="MFS"/>
    <property type="match status" value="1"/>
</dbReference>
<evidence type="ECO:0000256" key="4">
    <source>
        <dbReference type="ARBA" id="ARBA00022989"/>
    </source>
</evidence>
<feature type="transmembrane region" description="Helical" evidence="6">
    <location>
        <begin position="145"/>
        <end position="169"/>
    </location>
</feature>
<evidence type="ECO:0000256" key="6">
    <source>
        <dbReference type="SAM" id="Phobius"/>
    </source>
</evidence>
<feature type="transmembrane region" description="Helical" evidence="6">
    <location>
        <begin position="273"/>
        <end position="294"/>
    </location>
</feature>
<dbReference type="InterPro" id="IPR011701">
    <property type="entry name" value="MFS"/>
</dbReference>
<reference evidence="8 9" key="1">
    <citation type="journal article" date="2019" name="Int. J. Syst. Evol. Microbiol.">
        <title>The Global Catalogue of Microorganisms (GCM) 10K type strain sequencing project: providing services to taxonomists for standard genome sequencing and annotation.</title>
        <authorList>
            <consortium name="The Broad Institute Genomics Platform"/>
            <consortium name="The Broad Institute Genome Sequencing Center for Infectious Disease"/>
            <person name="Wu L."/>
            <person name="Ma J."/>
        </authorList>
    </citation>
    <scope>NUCLEOTIDE SEQUENCE [LARGE SCALE GENOMIC DNA]</scope>
    <source>
        <strain evidence="8 9">JCM 16114</strain>
    </source>
</reference>
<feature type="transmembrane region" description="Helical" evidence="6">
    <location>
        <begin position="207"/>
        <end position="224"/>
    </location>
</feature>
<protein>
    <submittedName>
        <fullName evidence="8">MFS transporter</fullName>
    </submittedName>
</protein>
<keyword evidence="5 6" id="KW-0472">Membrane</keyword>
<dbReference type="Pfam" id="PF07690">
    <property type="entry name" value="MFS_1"/>
    <property type="match status" value="1"/>
</dbReference>
<dbReference type="RefSeq" id="WP_344495126.1">
    <property type="nucleotide sequence ID" value="NZ_BAAAQX010000057.1"/>
</dbReference>
<feature type="transmembrane region" description="Helical" evidence="6">
    <location>
        <begin position="175"/>
        <end position="195"/>
    </location>
</feature>
<keyword evidence="2" id="KW-0813">Transport</keyword>
<keyword evidence="4 6" id="KW-1133">Transmembrane helix</keyword>
<dbReference type="Gene3D" id="1.20.1720.10">
    <property type="entry name" value="Multidrug resistance protein D"/>
    <property type="match status" value="1"/>
</dbReference>
<feature type="transmembrane region" description="Helical" evidence="6">
    <location>
        <begin position="55"/>
        <end position="73"/>
    </location>
</feature>
<feature type="transmembrane region" description="Helical" evidence="6">
    <location>
        <begin position="369"/>
        <end position="397"/>
    </location>
</feature>
<dbReference type="SUPFAM" id="SSF103473">
    <property type="entry name" value="MFS general substrate transporter"/>
    <property type="match status" value="1"/>
</dbReference>
<evidence type="ECO:0000256" key="1">
    <source>
        <dbReference type="ARBA" id="ARBA00004651"/>
    </source>
</evidence>
<feature type="transmembrane region" description="Helical" evidence="6">
    <location>
        <begin position="113"/>
        <end position="133"/>
    </location>
</feature>
<keyword evidence="3 6" id="KW-0812">Transmembrane</keyword>
<dbReference type="Proteomes" id="UP001499843">
    <property type="component" value="Unassembled WGS sequence"/>
</dbReference>
<dbReference type="PANTHER" id="PTHR42718">
    <property type="entry name" value="MAJOR FACILITATOR SUPERFAMILY MULTIDRUG TRANSPORTER MFSC"/>
    <property type="match status" value="1"/>
</dbReference>
<feature type="domain" description="Major facilitator superfamily (MFS) profile" evidence="7">
    <location>
        <begin position="19"/>
        <end position="468"/>
    </location>
</feature>
<proteinExistence type="predicted"/>
<organism evidence="8 9">
    <name type="scientific">Nonomuraea monospora</name>
    <dbReference type="NCBI Taxonomy" id="568818"/>
    <lineage>
        <taxon>Bacteria</taxon>
        <taxon>Bacillati</taxon>
        <taxon>Actinomycetota</taxon>
        <taxon>Actinomycetes</taxon>
        <taxon>Streptosporangiales</taxon>
        <taxon>Streptosporangiaceae</taxon>
        <taxon>Nonomuraea</taxon>
    </lineage>
</organism>
<evidence type="ECO:0000313" key="9">
    <source>
        <dbReference type="Proteomes" id="UP001499843"/>
    </source>
</evidence>
<feature type="transmembrane region" description="Helical" evidence="6">
    <location>
        <begin position="230"/>
        <end position="252"/>
    </location>
</feature>
<feature type="transmembrane region" description="Helical" evidence="6">
    <location>
        <begin position="18"/>
        <end position="43"/>
    </location>
</feature>
<dbReference type="PRINTS" id="PR01035">
    <property type="entry name" value="TCRTETA"/>
</dbReference>
<feature type="transmembrane region" description="Helical" evidence="6">
    <location>
        <begin position="314"/>
        <end position="333"/>
    </location>
</feature>
<feature type="transmembrane region" description="Helical" evidence="6">
    <location>
        <begin position="85"/>
        <end position="107"/>
    </location>
</feature>
<comment type="subcellular location">
    <subcellularLocation>
        <location evidence="1">Cell membrane</location>
        <topology evidence="1">Multi-pass membrane protein</topology>
    </subcellularLocation>
</comment>
<dbReference type="EMBL" id="BAAAQX010000057">
    <property type="protein sequence ID" value="GAA2215961.1"/>
    <property type="molecule type" value="Genomic_DNA"/>
</dbReference>
<evidence type="ECO:0000256" key="3">
    <source>
        <dbReference type="ARBA" id="ARBA00022692"/>
    </source>
</evidence>
<keyword evidence="9" id="KW-1185">Reference proteome</keyword>
<feature type="transmembrane region" description="Helical" evidence="6">
    <location>
        <begin position="440"/>
        <end position="465"/>
    </location>
</feature>
<dbReference type="PANTHER" id="PTHR42718:SF9">
    <property type="entry name" value="MAJOR FACILITATOR SUPERFAMILY MULTIDRUG TRANSPORTER MFSC"/>
    <property type="match status" value="1"/>
</dbReference>
<sequence length="471" mass="46492">MSHPTTATPAAGEARASIIVTALLLASLGVAIAQTIVVTALPVFGRQLGVPAGSAAWLLTAFMLSSGLATPIAGRVGDLFGHRTVMIAGLVALTAGSVVAGVSDLAGSYPGLLVGRVLQGLSGGVFPVAFGLARMSVPPGRLPGVVAALSAMFGVGGALGMVLAGPITGALGTSWLFWTTAAIAAAALFGTAFLPGHEPHQGARLDLLGALLLSGTLVCLLLAISQGSAWGWASAAVWTLFAAAVALAALFVAAERRAAAPLIDLRLVYAPQLLPTHLATLVIGIGMFAAITLIPQFTQAPTSTGYGFGDSPSQTGLLMVPVALFMVVAAPLGTRIARLTSSRTVFQIGAVLAGVALAGLAFVHGERWAFYVCGATLGLAYGLAFASLGALVVGVVEHHQTGAATGLNTILRTIGGAVGAQLAAAVITGSAPAGGLPTEAGYTAAFLTAACVAAAAAVAAAGISLKRAGEG</sequence>
<dbReference type="Gene3D" id="1.20.1250.20">
    <property type="entry name" value="MFS general substrate transporter like domains"/>
    <property type="match status" value="1"/>
</dbReference>
<dbReference type="InterPro" id="IPR036259">
    <property type="entry name" value="MFS_trans_sf"/>
</dbReference>
<name>A0ABN3D2A9_9ACTN</name>
<dbReference type="InterPro" id="IPR001958">
    <property type="entry name" value="Tet-R_TetA/multi-R_MdtG-like"/>
</dbReference>
<evidence type="ECO:0000256" key="5">
    <source>
        <dbReference type="ARBA" id="ARBA00023136"/>
    </source>
</evidence>
<dbReference type="InterPro" id="IPR020846">
    <property type="entry name" value="MFS_dom"/>
</dbReference>
<feature type="transmembrane region" description="Helical" evidence="6">
    <location>
        <begin position="409"/>
        <end position="428"/>
    </location>
</feature>
<gene>
    <name evidence="8" type="ORF">GCM10009850_114290</name>
</gene>